<feature type="transmembrane region" description="Helical" evidence="4">
    <location>
        <begin position="31"/>
        <end position="51"/>
    </location>
</feature>
<evidence type="ECO:0000256" key="3">
    <source>
        <dbReference type="ARBA" id="ARBA00022842"/>
    </source>
</evidence>
<feature type="non-terminal residue" evidence="7">
    <location>
        <position position="1"/>
    </location>
</feature>
<proteinExistence type="predicted"/>
<reference evidence="7" key="1">
    <citation type="submission" date="2025-08" db="UniProtKB">
        <authorList>
            <consortium name="RefSeq"/>
        </authorList>
    </citation>
    <scope>IDENTIFICATION</scope>
</reference>
<gene>
    <name evidence="7" type="primary">LOC106816909</name>
</gene>
<feature type="transmembrane region" description="Helical" evidence="4">
    <location>
        <begin position="139"/>
        <end position="161"/>
    </location>
</feature>
<dbReference type="Pfam" id="PF16212">
    <property type="entry name" value="PhoLip_ATPase_C"/>
    <property type="match status" value="1"/>
</dbReference>
<dbReference type="RefSeq" id="XP_014677038.1">
    <property type="nucleotide sequence ID" value="XM_014821552.1"/>
</dbReference>
<dbReference type="PANTHER" id="PTHR24092">
    <property type="entry name" value="PROBABLE PHOSPHOLIPID-TRANSPORTING ATPASE"/>
    <property type="match status" value="1"/>
</dbReference>
<feature type="transmembrane region" description="Helical" evidence="4">
    <location>
        <begin position="281"/>
        <end position="300"/>
    </location>
</feature>
<keyword evidence="4" id="KW-0472">Membrane</keyword>
<keyword evidence="3" id="KW-0460">Magnesium</keyword>
<organism evidence="6 7">
    <name type="scientific">Priapulus caudatus</name>
    <name type="common">Priapulid worm</name>
    <dbReference type="NCBI Taxonomy" id="37621"/>
    <lineage>
        <taxon>Eukaryota</taxon>
        <taxon>Metazoa</taxon>
        <taxon>Ecdysozoa</taxon>
        <taxon>Scalidophora</taxon>
        <taxon>Priapulida</taxon>
        <taxon>Priapulimorpha</taxon>
        <taxon>Priapulimorphida</taxon>
        <taxon>Priapulidae</taxon>
        <taxon>Priapulus</taxon>
    </lineage>
</organism>
<feature type="transmembrane region" description="Helical" evidence="4">
    <location>
        <begin position="72"/>
        <end position="91"/>
    </location>
</feature>
<dbReference type="InterPro" id="IPR032630">
    <property type="entry name" value="P_typ_ATPase_c"/>
</dbReference>
<keyword evidence="4" id="KW-0812">Transmembrane</keyword>
<dbReference type="Proteomes" id="UP000695022">
    <property type="component" value="Unplaced"/>
</dbReference>
<evidence type="ECO:0000313" key="7">
    <source>
        <dbReference type="RefSeq" id="XP_014677038.1"/>
    </source>
</evidence>
<evidence type="ECO:0000313" key="6">
    <source>
        <dbReference type="Proteomes" id="UP000695022"/>
    </source>
</evidence>
<protein>
    <submittedName>
        <fullName evidence="7">Probable phospholipid-transporting ATPase IM</fullName>
    </submittedName>
</protein>
<keyword evidence="2" id="KW-0479">Metal-binding</keyword>
<dbReference type="GeneID" id="106816909"/>
<evidence type="ECO:0000256" key="2">
    <source>
        <dbReference type="ARBA" id="ARBA00022723"/>
    </source>
</evidence>
<keyword evidence="4" id="KW-1133">Transmembrane helix</keyword>
<keyword evidence="6" id="KW-1185">Reference proteome</keyword>
<evidence type="ECO:0000256" key="4">
    <source>
        <dbReference type="SAM" id="Phobius"/>
    </source>
</evidence>
<sequence>LYLQDVTDQMSLRYPRLYIPGHLNLFFNKKVFIQSVLKGILSSVVLFFVPYGALRNAVHATDRHVDLTSHQALGFVVSTTLILAVNLQIAFDTSYWTGFNHFVIWGSISFYFGFQFLLYSDFIGAAYTGVARATIGSAITWFTIIVTVVVLMLPIVAYRFFYIDTRPTLSDRVRLKQRYSRLSKSRTSEHALRPSSALRRSRRSLRSGYAFAHQEGFGRLITSGANMRKTESNPTLRRGNAGAAAAGAKSESAIQSQQREAAAAAAAGVAMPKVINDLMSFYVLGISIGEVLVSVLVLTVN</sequence>
<dbReference type="InterPro" id="IPR023298">
    <property type="entry name" value="ATPase_P-typ_TM_dom_sf"/>
</dbReference>
<dbReference type="SUPFAM" id="SSF81665">
    <property type="entry name" value="Calcium ATPase, transmembrane domain M"/>
    <property type="match status" value="1"/>
</dbReference>
<feature type="transmembrane region" description="Helical" evidence="4">
    <location>
        <begin position="103"/>
        <end position="127"/>
    </location>
</feature>
<dbReference type="PANTHER" id="PTHR24092:SF190">
    <property type="entry name" value="PHOSPHOLIPID-TRANSPORTING ATPASE"/>
    <property type="match status" value="1"/>
</dbReference>
<comment type="subcellular location">
    <subcellularLocation>
        <location evidence="1">Membrane</location>
        <topology evidence="1">Multi-pass membrane protein</topology>
    </subcellularLocation>
</comment>
<feature type="domain" description="P-type ATPase C-terminal" evidence="5">
    <location>
        <begin position="4"/>
        <end position="166"/>
    </location>
</feature>
<accession>A0ABM1EXW7</accession>
<name>A0ABM1EXW7_PRICU</name>
<evidence type="ECO:0000259" key="5">
    <source>
        <dbReference type="Pfam" id="PF16212"/>
    </source>
</evidence>
<evidence type="ECO:0000256" key="1">
    <source>
        <dbReference type="ARBA" id="ARBA00004141"/>
    </source>
</evidence>